<evidence type="ECO:0000256" key="8">
    <source>
        <dbReference type="ARBA" id="ARBA00023136"/>
    </source>
</evidence>
<evidence type="ECO:0000259" key="11">
    <source>
        <dbReference type="Pfam" id="PF25994"/>
    </source>
</evidence>
<reference evidence="13 14" key="1">
    <citation type="submission" date="2019-03" db="EMBL/GenBank/DDBJ databases">
        <title>Genomic Encyclopedia of Type Strains, Phase IV (KMG-IV): sequencing the most valuable type-strain genomes for metagenomic binning, comparative biology and taxonomic classification.</title>
        <authorList>
            <person name="Goeker M."/>
        </authorList>
    </citation>
    <scope>NUCLEOTIDE SEQUENCE [LARGE SCALE GENOMIC DNA]</scope>
    <source>
        <strain evidence="13 14">DSM 19610</strain>
    </source>
</reference>
<dbReference type="Gene3D" id="1.10.287.470">
    <property type="entry name" value="Helix hairpin bin"/>
    <property type="match status" value="1"/>
</dbReference>
<organism evidence="13 14">
    <name type="scientific">Thiogranum longum</name>
    <dbReference type="NCBI Taxonomy" id="1537524"/>
    <lineage>
        <taxon>Bacteria</taxon>
        <taxon>Pseudomonadati</taxon>
        <taxon>Pseudomonadota</taxon>
        <taxon>Gammaproteobacteria</taxon>
        <taxon>Chromatiales</taxon>
        <taxon>Ectothiorhodospiraceae</taxon>
        <taxon>Thiogranum</taxon>
    </lineage>
</organism>
<dbReference type="GO" id="GO:0009306">
    <property type="term" value="P:protein secretion"/>
    <property type="evidence" value="ECO:0007669"/>
    <property type="project" value="InterPro"/>
</dbReference>
<dbReference type="RefSeq" id="WP_132973705.1">
    <property type="nucleotide sequence ID" value="NZ_SMFX01000001.1"/>
</dbReference>
<dbReference type="PROSITE" id="PS00543">
    <property type="entry name" value="HLYD_FAMILY"/>
    <property type="match status" value="1"/>
</dbReference>
<evidence type="ECO:0000256" key="7">
    <source>
        <dbReference type="ARBA" id="ARBA00022989"/>
    </source>
</evidence>
<dbReference type="PANTHER" id="PTHR30386">
    <property type="entry name" value="MEMBRANE FUSION SUBUNIT OF EMRAB-TOLC MULTIDRUG EFFLUX PUMP"/>
    <property type="match status" value="1"/>
</dbReference>
<comment type="caution">
    <text evidence="13">The sequence shown here is derived from an EMBL/GenBank/DDBJ whole genome shotgun (WGS) entry which is preliminary data.</text>
</comment>
<keyword evidence="5 9" id="KW-0997">Cell inner membrane</keyword>
<keyword evidence="6" id="KW-0812">Transmembrane</keyword>
<dbReference type="InterPro" id="IPR010129">
    <property type="entry name" value="T1SS_HlyD"/>
</dbReference>
<evidence type="ECO:0000256" key="5">
    <source>
        <dbReference type="ARBA" id="ARBA00022519"/>
    </source>
</evidence>
<keyword evidence="10" id="KW-0175">Coiled coil</keyword>
<gene>
    <name evidence="13" type="ORF">DFR30_2529</name>
</gene>
<evidence type="ECO:0000256" key="4">
    <source>
        <dbReference type="ARBA" id="ARBA00022475"/>
    </source>
</evidence>
<evidence type="ECO:0000259" key="12">
    <source>
        <dbReference type="Pfam" id="PF26002"/>
    </source>
</evidence>
<dbReference type="Pfam" id="PF25994">
    <property type="entry name" value="HH_AprE"/>
    <property type="match status" value="1"/>
</dbReference>
<evidence type="ECO:0000256" key="1">
    <source>
        <dbReference type="ARBA" id="ARBA00004377"/>
    </source>
</evidence>
<dbReference type="InterPro" id="IPR058781">
    <property type="entry name" value="HH_AprE-like"/>
</dbReference>
<dbReference type="OrthoDB" id="9775513at2"/>
<evidence type="ECO:0000256" key="2">
    <source>
        <dbReference type="ARBA" id="ARBA00009477"/>
    </source>
</evidence>
<feature type="domain" description="AprE-like beta-barrel" evidence="12">
    <location>
        <begin position="343"/>
        <end position="432"/>
    </location>
</feature>
<evidence type="ECO:0000313" key="13">
    <source>
        <dbReference type="EMBL" id="TCK19227.1"/>
    </source>
</evidence>
<keyword evidence="14" id="KW-1185">Reference proteome</keyword>
<proteinExistence type="inferred from homology"/>
<dbReference type="EMBL" id="SMFX01000001">
    <property type="protein sequence ID" value="TCK19227.1"/>
    <property type="molecule type" value="Genomic_DNA"/>
</dbReference>
<protein>
    <recommendedName>
        <fullName evidence="9">Membrane fusion protein (MFP) family protein</fullName>
    </recommendedName>
</protein>
<keyword evidence="8" id="KW-0472">Membrane</keyword>
<dbReference type="InterPro" id="IPR006144">
    <property type="entry name" value="Secretion_HlyD_CS"/>
</dbReference>
<dbReference type="Gene3D" id="2.40.50.100">
    <property type="match status" value="1"/>
</dbReference>
<dbReference type="Gene3D" id="2.40.30.170">
    <property type="match status" value="1"/>
</dbReference>
<dbReference type="NCBIfam" id="TIGR01843">
    <property type="entry name" value="type_I_hlyD"/>
    <property type="match status" value="1"/>
</dbReference>
<evidence type="ECO:0000313" key="14">
    <source>
        <dbReference type="Proteomes" id="UP000295707"/>
    </source>
</evidence>
<evidence type="ECO:0000256" key="9">
    <source>
        <dbReference type="RuleBase" id="RU365093"/>
    </source>
</evidence>
<dbReference type="PANTHER" id="PTHR30386:SF27">
    <property type="entry name" value="MEMBRANE FUSION PROTEIN (MFP) FAMILY PROTEIN"/>
    <property type="match status" value="1"/>
</dbReference>
<keyword evidence="4 9" id="KW-1003">Cell membrane</keyword>
<feature type="domain" description="AprE-like long alpha-helical hairpin" evidence="11">
    <location>
        <begin position="117"/>
        <end position="300"/>
    </location>
</feature>
<name>A0A4R1HBA0_9GAMM</name>
<feature type="coiled-coil region" evidence="10">
    <location>
        <begin position="238"/>
        <end position="301"/>
    </location>
</feature>
<dbReference type="AlphaFoldDB" id="A0A4R1HBA0"/>
<comment type="subcellular location">
    <subcellularLocation>
        <location evidence="1 9">Cell inner membrane</location>
        <topology evidence="1 9">Single-pass membrane protein</topology>
    </subcellularLocation>
</comment>
<dbReference type="InterPro" id="IPR050739">
    <property type="entry name" value="MFP"/>
</dbReference>
<dbReference type="Pfam" id="PF26002">
    <property type="entry name" value="Beta-barrel_AprE"/>
    <property type="match status" value="1"/>
</dbReference>
<dbReference type="InterPro" id="IPR058982">
    <property type="entry name" value="Beta-barrel_AprE"/>
</dbReference>
<dbReference type="SUPFAM" id="SSF111369">
    <property type="entry name" value="HlyD-like secretion proteins"/>
    <property type="match status" value="1"/>
</dbReference>
<evidence type="ECO:0000256" key="10">
    <source>
        <dbReference type="SAM" id="Coils"/>
    </source>
</evidence>
<comment type="similarity">
    <text evidence="2 9">Belongs to the membrane fusion protein (MFP) (TC 8.A.1) family.</text>
</comment>
<evidence type="ECO:0000256" key="6">
    <source>
        <dbReference type="ARBA" id="ARBA00022692"/>
    </source>
</evidence>
<dbReference type="GO" id="GO:0005886">
    <property type="term" value="C:plasma membrane"/>
    <property type="evidence" value="ECO:0007669"/>
    <property type="project" value="UniProtKB-SubCell"/>
</dbReference>
<accession>A0A4R1HBA0</accession>
<evidence type="ECO:0000256" key="3">
    <source>
        <dbReference type="ARBA" id="ARBA00022448"/>
    </source>
</evidence>
<keyword evidence="3 9" id="KW-0813">Transport</keyword>
<dbReference type="Proteomes" id="UP000295707">
    <property type="component" value="Unassembled WGS sequence"/>
</dbReference>
<keyword evidence="7" id="KW-1133">Transmembrane helix</keyword>
<dbReference type="PRINTS" id="PR01490">
    <property type="entry name" value="RTXTOXIND"/>
</dbReference>
<sequence length="455" mass="50786">MSHELEFLPAALEIQEKPPSPAGRAIAWSVMAFFSIAVLWALFGKIDIVATAQGKIIPSGRVKVIQPMEIGVVRRIHVHEGRRVEAGDLLIELDPTSTQADLGGLEMELDDARLEHARYRQLAQMTDEAALTLNPLASNRSSSPSLQLPPALSQEASAEAIALQEQMLRSEWSEHLARGAAQDNAIESRQADLAATRNEVKKLETTLPLITRRTEALKSLVVKQLGSQQVWLELEEERVAQQQDLASQKNRIKQVEASIREAKQQRQALESEFRRRLLTRLSEAERRINQLEKERVKAAQRTKLQHMTAPVSGVVQQLAVHTIGGVVTPAQELMKIVPESENLEVEAWILNKDIGFVAEGQIAEIKIETFPFTRYGTIDAEIIDVSNDAVTDEEKGLVYAGRVLMKQSVIQVGEKQVKLTPGMAVTVEVKTGKRRLIEFIMSPLLRYKEESMGER</sequence>